<name>A0ABS7U6Z7_9BACT</name>
<dbReference type="Gene3D" id="1.10.510.10">
    <property type="entry name" value="Transferase(Phosphotransferase) domain 1"/>
    <property type="match status" value="1"/>
</dbReference>
<keyword evidence="4 5" id="KW-0067">ATP-binding</keyword>
<dbReference type="InterPro" id="IPR017441">
    <property type="entry name" value="Protein_kinase_ATP_BS"/>
</dbReference>
<dbReference type="GO" id="GO:0004674">
    <property type="term" value="F:protein serine/threonine kinase activity"/>
    <property type="evidence" value="ECO:0007669"/>
    <property type="project" value="UniProtKB-KW"/>
</dbReference>
<evidence type="ECO:0000256" key="2">
    <source>
        <dbReference type="ARBA" id="ARBA00022741"/>
    </source>
</evidence>
<dbReference type="InterPro" id="IPR000719">
    <property type="entry name" value="Prot_kinase_dom"/>
</dbReference>
<evidence type="ECO:0000256" key="4">
    <source>
        <dbReference type="ARBA" id="ARBA00022840"/>
    </source>
</evidence>
<comment type="caution">
    <text evidence="8">The sequence shown here is derived from an EMBL/GenBank/DDBJ whole genome shotgun (WGS) entry which is preliminary data.</text>
</comment>
<gene>
    <name evidence="8" type="ORF">K7C98_43225</name>
</gene>
<dbReference type="EMBL" id="JAIRAU010000061">
    <property type="protein sequence ID" value="MBZ5716087.1"/>
    <property type="molecule type" value="Genomic_DNA"/>
</dbReference>
<dbReference type="PROSITE" id="PS50011">
    <property type="entry name" value="PROTEIN_KINASE_DOM"/>
    <property type="match status" value="1"/>
</dbReference>
<reference evidence="8" key="1">
    <citation type="submission" date="2021-08" db="EMBL/GenBank/DDBJ databases">
        <authorList>
            <person name="Stevens D.C."/>
        </authorList>
    </citation>
    <scope>NUCLEOTIDE SEQUENCE</scope>
    <source>
        <strain evidence="8">DSM 53165</strain>
    </source>
</reference>
<evidence type="ECO:0000313" key="8">
    <source>
        <dbReference type="EMBL" id="MBZ5716087.1"/>
    </source>
</evidence>
<organism evidence="8 9">
    <name type="scientific">Nannocystis pusilla</name>
    <dbReference type="NCBI Taxonomy" id="889268"/>
    <lineage>
        <taxon>Bacteria</taxon>
        <taxon>Pseudomonadati</taxon>
        <taxon>Myxococcota</taxon>
        <taxon>Polyangia</taxon>
        <taxon>Nannocystales</taxon>
        <taxon>Nannocystaceae</taxon>
        <taxon>Nannocystis</taxon>
    </lineage>
</organism>
<keyword evidence="9" id="KW-1185">Reference proteome</keyword>
<dbReference type="SMART" id="SM00220">
    <property type="entry name" value="S_TKc"/>
    <property type="match status" value="1"/>
</dbReference>
<dbReference type="PANTHER" id="PTHR43289:SF6">
    <property type="entry name" value="SERINE_THREONINE-PROTEIN KINASE NEKL-3"/>
    <property type="match status" value="1"/>
</dbReference>
<dbReference type="CDD" id="cd14014">
    <property type="entry name" value="STKc_PknB_like"/>
    <property type="match status" value="1"/>
</dbReference>
<dbReference type="InterPro" id="IPR008271">
    <property type="entry name" value="Ser/Thr_kinase_AS"/>
</dbReference>
<dbReference type="SUPFAM" id="SSF56112">
    <property type="entry name" value="Protein kinase-like (PK-like)"/>
    <property type="match status" value="1"/>
</dbReference>
<evidence type="ECO:0000256" key="1">
    <source>
        <dbReference type="ARBA" id="ARBA00022679"/>
    </source>
</evidence>
<sequence length="612" mass="67155">MPTLVGTKLDKYEIQSEVGHGGMAVVYRGIDTVLGREVAIKVLHPHMAGREESRARLRREAITVAKLRHENILEIYDYSGEGEAESYLVTEFIHGMTLREWLDTRWRPRPALAALIIHRLCAALGHAHKSGIVHRDIKPENVMIRSDGCLKLMDFGIAQIIDHQKLTMTGQLLGSPAYMAPELINGKPIDSRTDLFAVGVMLYQLATGELPFSGRNPHEVLARIAEAEYTRASIICSLVDDELEAIIDRALAREPEQRYQTADDLVRDLERYLDEVGVTATQEEVTAYFTDPDRHVDVLDKRICNALMTRAEGATKAGHSARAIRLLGRVLELERDQKQAKLMLSRLRTRERTVKRLMAGGAALLATAAVSGGAVLLYMTPPTEENFRPGDEGPAGRVVPSTAVQPEHKTVQPSDAPPPPQPEVKASVEPPVPRKSVGVRATDPTKPVSKPAPSSTPCAVRIVGMPVVLVQGGLHSLQVGKLKQPLRSEVVEFELPGDRALVHVAGPKYKGHVTIERDECRGGPIDLAVKPLKAILDFTGNPHQTTVVCKSGPCPDTRPHLLDVERFPDIDLGAQLEAEISIEVRAQGYASKTFKQRIGPGRNSFPIVLTPL</sequence>
<evidence type="ECO:0000256" key="5">
    <source>
        <dbReference type="PROSITE-ProRule" id="PRU10141"/>
    </source>
</evidence>
<dbReference type="Pfam" id="PF00069">
    <property type="entry name" value="Pkinase"/>
    <property type="match status" value="1"/>
</dbReference>
<dbReference type="RefSeq" id="WP_224197827.1">
    <property type="nucleotide sequence ID" value="NZ_JAIRAU010000061.1"/>
</dbReference>
<feature type="domain" description="Protein kinase" evidence="7">
    <location>
        <begin position="12"/>
        <end position="273"/>
    </location>
</feature>
<dbReference type="PANTHER" id="PTHR43289">
    <property type="entry name" value="MITOGEN-ACTIVATED PROTEIN KINASE KINASE KINASE 20-RELATED"/>
    <property type="match status" value="1"/>
</dbReference>
<feature type="region of interest" description="Disordered" evidence="6">
    <location>
        <begin position="406"/>
        <end position="456"/>
    </location>
</feature>
<evidence type="ECO:0000313" key="9">
    <source>
        <dbReference type="Proteomes" id="UP001139031"/>
    </source>
</evidence>
<dbReference type="InterPro" id="IPR011009">
    <property type="entry name" value="Kinase-like_dom_sf"/>
</dbReference>
<evidence type="ECO:0000256" key="6">
    <source>
        <dbReference type="SAM" id="MobiDB-lite"/>
    </source>
</evidence>
<feature type="binding site" evidence="5">
    <location>
        <position position="41"/>
    </location>
    <ligand>
        <name>ATP</name>
        <dbReference type="ChEBI" id="CHEBI:30616"/>
    </ligand>
</feature>
<keyword evidence="8" id="KW-0723">Serine/threonine-protein kinase</keyword>
<evidence type="ECO:0000256" key="3">
    <source>
        <dbReference type="ARBA" id="ARBA00022777"/>
    </source>
</evidence>
<dbReference type="Gene3D" id="3.30.200.20">
    <property type="entry name" value="Phosphorylase Kinase, domain 1"/>
    <property type="match status" value="1"/>
</dbReference>
<dbReference type="PROSITE" id="PS00107">
    <property type="entry name" value="PROTEIN_KINASE_ATP"/>
    <property type="match status" value="1"/>
</dbReference>
<dbReference type="Proteomes" id="UP001139031">
    <property type="component" value="Unassembled WGS sequence"/>
</dbReference>
<keyword evidence="3 8" id="KW-0418">Kinase</keyword>
<accession>A0ABS7U6Z7</accession>
<protein>
    <submittedName>
        <fullName evidence="8">Serine/threonine protein kinase</fullName>
    </submittedName>
</protein>
<dbReference type="PROSITE" id="PS00108">
    <property type="entry name" value="PROTEIN_KINASE_ST"/>
    <property type="match status" value="1"/>
</dbReference>
<keyword evidence="1" id="KW-0808">Transferase</keyword>
<evidence type="ECO:0000259" key="7">
    <source>
        <dbReference type="PROSITE" id="PS50011"/>
    </source>
</evidence>
<proteinExistence type="predicted"/>
<keyword evidence="2 5" id="KW-0547">Nucleotide-binding</keyword>